<keyword evidence="2" id="KW-0560">Oxidoreductase</keyword>
<dbReference type="PRINTS" id="PR00080">
    <property type="entry name" value="SDRFAMILY"/>
</dbReference>
<dbReference type="FunFam" id="3.40.50.720:FF:000084">
    <property type="entry name" value="Short-chain dehydrogenase reductase"/>
    <property type="match status" value="1"/>
</dbReference>
<name>A0A2Z7B2A0_9LAMI</name>
<dbReference type="InterPro" id="IPR036291">
    <property type="entry name" value="NAD(P)-bd_dom_sf"/>
</dbReference>
<dbReference type="PANTHER" id="PTHR43180:SF37">
    <property type="entry name" value="TROPINONE REDUCTASE-LIKE 2"/>
    <property type="match status" value="1"/>
</dbReference>
<protein>
    <submittedName>
        <fullName evidence="3">Tropinone reductase-like 1</fullName>
    </submittedName>
</protein>
<keyword evidence="4" id="KW-1185">Reference proteome</keyword>
<sequence length="270" mass="28170">MNGSAVHGRLEGKVAIVTGGASGIGASAVRLFLENGAKVVIADVQDSLGQSLANELDSTNKHVCYIHCDVSNEDDVANLVDTAVSKFGHLDIMYNNAGIMNGSSESILDTKKADLERMLGVNLIGAVLGAKHAARVMIPNKKGCILFTASAITKIAGIATHSYAVSKYGIVGLTNNLAAELGSHGIRVNCVSPFGVLTGCDHSQEKVRQFEGFMSAVGNLKGGVLRAEDIAKAALYLASDEASYVSGLNLVVDGGYSVVNPTLMRATMMR</sequence>
<dbReference type="PANTHER" id="PTHR43180">
    <property type="entry name" value="3-OXOACYL-(ACYL-CARRIER-PROTEIN) REDUCTASE (AFU_ORTHOLOGUE AFUA_6G11210)"/>
    <property type="match status" value="1"/>
</dbReference>
<reference evidence="3 4" key="1">
    <citation type="journal article" date="2015" name="Proc. Natl. Acad. Sci. U.S.A.">
        <title>The resurrection genome of Boea hygrometrica: A blueprint for survival of dehydration.</title>
        <authorList>
            <person name="Xiao L."/>
            <person name="Yang G."/>
            <person name="Zhang L."/>
            <person name="Yang X."/>
            <person name="Zhao S."/>
            <person name="Ji Z."/>
            <person name="Zhou Q."/>
            <person name="Hu M."/>
            <person name="Wang Y."/>
            <person name="Chen M."/>
            <person name="Xu Y."/>
            <person name="Jin H."/>
            <person name="Xiao X."/>
            <person name="Hu G."/>
            <person name="Bao F."/>
            <person name="Hu Y."/>
            <person name="Wan P."/>
            <person name="Li L."/>
            <person name="Deng X."/>
            <person name="Kuang T."/>
            <person name="Xiang C."/>
            <person name="Zhu J.K."/>
            <person name="Oliver M.J."/>
            <person name="He Y."/>
        </authorList>
    </citation>
    <scope>NUCLEOTIDE SEQUENCE [LARGE SCALE GENOMIC DNA]</scope>
    <source>
        <strain evidence="4">cv. XS01</strain>
    </source>
</reference>
<dbReference type="Pfam" id="PF13561">
    <property type="entry name" value="adh_short_C2"/>
    <property type="match status" value="1"/>
</dbReference>
<evidence type="ECO:0000313" key="4">
    <source>
        <dbReference type="Proteomes" id="UP000250235"/>
    </source>
</evidence>
<dbReference type="InterPro" id="IPR020904">
    <property type="entry name" value="Sc_DH/Rdtase_CS"/>
</dbReference>
<dbReference type="GO" id="GO:0016616">
    <property type="term" value="F:oxidoreductase activity, acting on the CH-OH group of donors, NAD or NADP as acceptor"/>
    <property type="evidence" value="ECO:0007669"/>
    <property type="project" value="UniProtKB-ARBA"/>
</dbReference>
<dbReference type="PROSITE" id="PS00061">
    <property type="entry name" value="ADH_SHORT"/>
    <property type="match status" value="1"/>
</dbReference>
<dbReference type="Gene3D" id="3.40.50.720">
    <property type="entry name" value="NAD(P)-binding Rossmann-like Domain"/>
    <property type="match status" value="1"/>
</dbReference>
<gene>
    <name evidence="3" type="ORF">F511_03225</name>
</gene>
<dbReference type="Proteomes" id="UP000250235">
    <property type="component" value="Unassembled WGS sequence"/>
</dbReference>
<proteinExistence type="inferred from homology"/>
<evidence type="ECO:0000256" key="1">
    <source>
        <dbReference type="ARBA" id="ARBA00006484"/>
    </source>
</evidence>
<dbReference type="OrthoDB" id="294295at2759"/>
<dbReference type="InterPro" id="IPR002347">
    <property type="entry name" value="SDR_fam"/>
</dbReference>
<dbReference type="SUPFAM" id="SSF51735">
    <property type="entry name" value="NAD(P)-binding Rossmann-fold domains"/>
    <property type="match status" value="1"/>
</dbReference>
<organism evidence="3 4">
    <name type="scientific">Dorcoceras hygrometricum</name>
    <dbReference type="NCBI Taxonomy" id="472368"/>
    <lineage>
        <taxon>Eukaryota</taxon>
        <taxon>Viridiplantae</taxon>
        <taxon>Streptophyta</taxon>
        <taxon>Embryophyta</taxon>
        <taxon>Tracheophyta</taxon>
        <taxon>Spermatophyta</taxon>
        <taxon>Magnoliopsida</taxon>
        <taxon>eudicotyledons</taxon>
        <taxon>Gunneridae</taxon>
        <taxon>Pentapetalae</taxon>
        <taxon>asterids</taxon>
        <taxon>lamiids</taxon>
        <taxon>Lamiales</taxon>
        <taxon>Gesneriaceae</taxon>
        <taxon>Didymocarpoideae</taxon>
        <taxon>Trichosporeae</taxon>
        <taxon>Loxocarpinae</taxon>
        <taxon>Dorcoceras</taxon>
    </lineage>
</organism>
<dbReference type="AlphaFoldDB" id="A0A2Z7B2A0"/>
<dbReference type="PRINTS" id="PR00081">
    <property type="entry name" value="GDHRDH"/>
</dbReference>
<evidence type="ECO:0000313" key="3">
    <source>
        <dbReference type="EMBL" id="KZV28422.1"/>
    </source>
</evidence>
<comment type="similarity">
    <text evidence="1">Belongs to the short-chain dehydrogenases/reductases (SDR) family.</text>
</comment>
<accession>A0A2Z7B2A0</accession>
<dbReference type="EMBL" id="KV010132">
    <property type="protein sequence ID" value="KZV28422.1"/>
    <property type="molecule type" value="Genomic_DNA"/>
</dbReference>
<evidence type="ECO:0000256" key="2">
    <source>
        <dbReference type="ARBA" id="ARBA00023002"/>
    </source>
</evidence>